<keyword evidence="3" id="KW-0804">Transcription</keyword>
<dbReference type="InterPro" id="IPR000485">
    <property type="entry name" value="AsnC-type_HTH_dom"/>
</dbReference>
<evidence type="ECO:0000256" key="2">
    <source>
        <dbReference type="ARBA" id="ARBA00023125"/>
    </source>
</evidence>
<evidence type="ECO:0000313" key="6">
    <source>
        <dbReference type="Proteomes" id="UP001596414"/>
    </source>
</evidence>
<sequence length="196" mass="22019">MRGLDDTDREIMRLLLEDGRRSYSEIAETVGLSAPAVSDRIDRLKTVGLIERFTVAIDRGMLREGTPILVRIQASPGEGERLHTELQTSQPVEHVFRTADETLVCTATVPDGNIEQLFDAEFPTDVIRSYDVKLLQNTTWSPSLDNAELAPECVECGNTVSTEGEREEFDGEVYHFCCSSCLASFREQYEHLRDGM</sequence>
<keyword evidence="2" id="KW-0238">DNA-binding</keyword>
<dbReference type="Gene3D" id="1.10.10.10">
    <property type="entry name" value="Winged helix-like DNA-binding domain superfamily/Winged helix DNA-binding domain"/>
    <property type="match status" value="1"/>
</dbReference>
<dbReference type="PROSITE" id="PS50956">
    <property type="entry name" value="HTH_ASNC_2"/>
    <property type="match status" value="1"/>
</dbReference>
<gene>
    <name evidence="5" type="ORF">ACFQJ7_16175</name>
</gene>
<evidence type="ECO:0000313" key="5">
    <source>
        <dbReference type="EMBL" id="MFC7127535.1"/>
    </source>
</evidence>
<dbReference type="Pfam" id="PF24273">
    <property type="entry name" value="TRASH_HVO_1752_C"/>
    <property type="match status" value="1"/>
</dbReference>
<evidence type="ECO:0000259" key="4">
    <source>
        <dbReference type="PROSITE" id="PS50956"/>
    </source>
</evidence>
<dbReference type="EMBL" id="JBHSZQ010000050">
    <property type="protein sequence ID" value="MFC7127535.1"/>
    <property type="molecule type" value="Genomic_DNA"/>
</dbReference>
<protein>
    <submittedName>
        <fullName evidence="5">AsnC family transcriptional regulator</fullName>
    </submittedName>
</protein>
<dbReference type="SUPFAM" id="SSF46785">
    <property type="entry name" value="Winged helix' DNA-binding domain"/>
    <property type="match status" value="1"/>
</dbReference>
<keyword evidence="1" id="KW-0805">Transcription regulation</keyword>
<name>A0ABD5X8N2_9EURY</name>
<dbReference type="RefSeq" id="WP_267639050.1">
    <property type="nucleotide sequence ID" value="NZ_JAODIY010000048.1"/>
</dbReference>
<dbReference type="Proteomes" id="UP001596414">
    <property type="component" value="Unassembled WGS sequence"/>
</dbReference>
<dbReference type="AlphaFoldDB" id="A0ABD5X8N2"/>
<dbReference type="InterPro" id="IPR036388">
    <property type="entry name" value="WH-like_DNA-bd_sf"/>
</dbReference>
<dbReference type="InterPro" id="IPR011991">
    <property type="entry name" value="ArsR-like_HTH"/>
</dbReference>
<evidence type="ECO:0000256" key="1">
    <source>
        <dbReference type="ARBA" id="ARBA00023015"/>
    </source>
</evidence>
<dbReference type="PANTHER" id="PTHR43413:SF4">
    <property type="entry name" value="HTH-TYPE TRANSCRIPTIONAL REGULATOR LYSM"/>
    <property type="match status" value="1"/>
</dbReference>
<accession>A0ABD5X8N2</accession>
<dbReference type="InterPro" id="IPR050684">
    <property type="entry name" value="HTH-Siroheme_Decarb"/>
</dbReference>
<dbReference type="SMART" id="SM00344">
    <property type="entry name" value="HTH_ASNC"/>
    <property type="match status" value="1"/>
</dbReference>
<dbReference type="SMART" id="SM00746">
    <property type="entry name" value="TRASH"/>
    <property type="match status" value="1"/>
</dbReference>
<dbReference type="InterPro" id="IPR019888">
    <property type="entry name" value="Tscrpt_reg_AsnC-like"/>
</dbReference>
<dbReference type="CDD" id="cd00090">
    <property type="entry name" value="HTH_ARSR"/>
    <property type="match status" value="1"/>
</dbReference>
<dbReference type="GO" id="GO:0003677">
    <property type="term" value="F:DNA binding"/>
    <property type="evidence" value="ECO:0007669"/>
    <property type="project" value="UniProtKB-KW"/>
</dbReference>
<dbReference type="InterPro" id="IPR011017">
    <property type="entry name" value="TRASH_dom"/>
</dbReference>
<dbReference type="PRINTS" id="PR00033">
    <property type="entry name" value="HTHASNC"/>
</dbReference>
<reference evidence="5 6" key="1">
    <citation type="journal article" date="2014" name="Int. J. Syst. Evol. Microbiol.">
        <title>Complete genome sequence of Corynebacterium casei LMG S-19264T (=DSM 44701T), isolated from a smear-ripened cheese.</title>
        <authorList>
            <consortium name="US DOE Joint Genome Institute (JGI-PGF)"/>
            <person name="Walter F."/>
            <person name="Albersmeier A."/>
            <person name="Kalinowski J."/>
            <person name="Ruckert C."/>
        </authorList>
    </citation>
    <scope>NUCLEOTIDE SEQUENCE [LARGE SCALE GENOMIC DNA]</scope>
    <source>
        <strain evidence="5 6">CGMCC 4.7215</strain>
    </source>
</reference>
<proteinExistence type="predicted"/>
<dbReference type="Pfam" id="PF13404">
    <property type="entry name" value="HTH_AsnC-type"/>
    <property type="match status" value="1"/>
</dbReference>
<evidence type="ECO:0000256" key="3">
    <source>
        <dbReference type="ARBA" id="ARBA00023163"/>
    </source>
</evidence>
<dbReference type="PROSITE" id="PS00519">
    <property type="entry name" value="HTH_ASNC_1"/>
    <property type="match status" value="1"/>
</dbReference>
<feature type="domain" description="HTH asnC-type" evidence="4">
    <location>
        <begin position="4"/>
        <end position="67"/>
    </location>
</feature>
<dbReference type="InterPro" id="IPR056526">
    <property type="entry name" value="TRASH_HVO_1752"/>
</dbReference>
<dbReference type="InterPro" id="IPR036390">
    <property type="entry name" value="WH_DNA-bd_sf"/>
</dbReference>
<dbReference type="PANTHER" id="PTHR43413">
    <property type="entry name" value="TRANSCRIPTIONAL REGULATOR, ASNC FAMILY"/>
    <property type="match status" value="1"/>
</dbReference>
<organism evidence="5 6">
    <name type="scientific">Halovenus rubra</name>
    <dbReference type="NCBI Taxonomy" id="869890"/>
    <lineage>
        <taxon>Archaea</taxon>
        <taxon>Methanobacteriati</taxon>
        <taxon>Methanobacteriota</taxon>
        <taxon>Stenosarchaea group</taxon>
        <taxon>Halobacteria</taxon>
        <taxon>Halobacteriales</taxon>
        <taxon>Haloarculaceae</taxon>
        <taxon>Halovenus</taxon>
    </lineage>
</organism>
<comment type="caution">
    <text evidence="5">The sequence shown here is derived from an EMBL/GenBank/DDBJ whole genome shotgun (WGS) entry which is preliminary data.</text>
</comment>
<dbReference type="InterPro" id="IPR019885">
    <property type="entry name" value="Tscrpt_reg_HTH_AsnC-type_CS"/>
</dbReference>